<comment type="function">
    <text evidence="5">Component of the SWR1 complex which mediates the ATP-dependent exchange of histone H2A for the H2A variant HZT1 leading to transcriptional regulation of selected genes by chromatin remodeling. Involved in chromosome stability.</text>
</comment>
<dbReference type="OrthoDB" id="6220758at2759"/>
<keyword evidence="4" id="KW-0963">Cytoplasm</keyword>
<evidence type="ECO:0000256" key="2">
    <source>
        <dbReference type="ARBA" id="ARBA00005665"/>
    </source>
</evidence>
<protein>
    <recommendedName>
        <fullName evidence="3">Actin-like protein ARP6</fullName>
    </recommendedName>
    <alternativeName>
        <fullName evidence="7">Actin-like protein arp6</fullName>
    </alternativeName>
</protein>
<evidence type="ECO:0000256" key="4">
    <source>
        <dbReference type="ARBA" id="ARBA00022490"/>
    </source>
</evidence>
<evidence type="ECO:0000313" key="8">
    <source>
        <dbReference type="EMBL" id="RKP05678.1"/>
    </source>
</evidence>
<keyword evidence="10" id="KW-1185">Reference proteome</keyword>
<name>A0A4P9XP69_9FUNG</name>
<reference evidence="9" key="2">
    <citation type="submission" date="2018-07" db="EMBL/GenBank/DDBJ databases">
        <title>Leveraging single-cell genomics to expand the Fungal Tree of Life.</title>
        <authorList>
            <consortium name="DOE Joint Genome Institute"/>
            <person name="Ahrendt S.R."/>
            <person name="Quandt C.A."/>
            <person name="Ciobanu D."/>
            <person name="Clum A."/>
            <person name="Salamov A."/>
            <person name="Andreopoulos B."/>
            <person name="Cheng J.-F."/>
            <person name="Woyke T."/>
            <person name="Pelin A."/>
            <person name="Henrissat B."/>
            <person name="Reynolds N."/>
            <person name="Benny G.L."/>
            <person name="Smith M.E."/>
            <person name="James T.Y."/>
            <person name="Grigoriev I.V."/>
        </authorList>
    </citation>
    <scope>NUCLEOTIDE SEQUENCE</scope>
    <source>
        <strain evidence="9">RSA 1356</strain>
    </source>
</reference>
<dbReference type="CDD" id="cd10210">
    <property type="entry name" value="ASKHA_NBD_Arp6"/>
    <property type="match status" value="1"/>
</dbReference>
<evidence type="ECO:0000256" key="6">
    <source>
        <dbReference type="ARBA" id="ARBA00063309"/>
    </source>
</evidence>
<evidence type="ECO:0000256" key="7">
    <source>
        <dbReference type="ARBA" id="ARBA00073820"/>
    </source>
</evidence>
<gene>
    <name evidence="9" type="ORF">THASP1DRAFT_30423</name>
    <name evidence="8" type="ORF">THASP1DRAFT_32481</name>
</gene>
<dbReference type="AlphaFoldDB" id="A0A4P9XP69"/>
<reference evidence="10" key="1">
    <citation type="journal article" date="2018" name="Nat. Microbiol.">
        <title>Leveraging single-cell genomics to expand the fungal tree of life.</title>
        <authorList>
            <person name="Ahrendt S.R."/>
            <person name="Quandt C.A."/>
            <person name="Ciobanu D."/>
            <person name="Clum A."/>
            <person name="Salamov A."/>
            <person name="Andreopoulos B."/>
            <person name="Cheng J.F."/>
            <person name="Woyke T."/>
            <person name="Pelin A."/>
            <person name="Henrissat B."/>
            <person name="Reynolds N.K."/>
            <person name="Benny G.L."/>
            <person name="Smith M.E."/>
            <person name="James T.Y."/>
            <person name="Grigoriev I.V."/>
        </authorList>
    </citation>
    <scope>NUCLEOTIDE SEQUENCE [LARGE SCALE GENOMIC DNA]</scope>
    <source>
        <strain evidence="10">RSA 1356</strain>
    </source>
</reference>
<dbReference type="EMBL" id="KZ993060">
    <property type="protein sequence ID" value="RKP05678.1"/>
    <property type="molecule type" value="Genomic_DNA"/>
</dbReference>
<organism evidence="9 10">
    <name type="scientific">Thamnocephalis sphaerospora</name>
    <dbReference type="NCBI Taxonomy" id="78915"/>
    <lineage>
        <taxon>Eukaryota</taxon>
        <taxon>Fungi</taxon>
        <taxon>Fungi incertae sedis</taxon>
        <taxon>Zoopagomycota</taxon>
        <taxon>Zoopagomycotina</taxon>
        <taxon>Zoopagomycetes</taxon>
        <taxon>Zoopagales</taxon>
        <taxon>Sigmoideomycetaceae</taxon>
        <taxon>Thamnocephalis</taxon>
    </lineage>
</organism>
<dbReference type="PANTHER" id="PTHR11937">
    <property type="entry name" value="ACTIN"/>
    <property type="match status" value="1"/>
</dbReference>
<comment type="similarity">
    <text evidence="2">Belongs to the actin family. ARP6 subfamily.</text>
</comment>
<dbReference type="GO" id="GO:0005634">
    <property type="term" value="C:nucleus"/>
    <property type="evidence" value="ECO:0007669"/>
    <property type="project" value="UniProtKB-ARBA"/>
</dbReference>
<dbReference type="Pfam" id="PF00022">
    <property type="entry name" value="Actin"/>
    <property type="match status" value="1"/>
</dbReference>
<dbReference type="Gene3D" id="3.30.420.40">
    <property type="match status" value="2"/>
</dbReference>
<dbReference type="Gene3D" id="3.90.640.10">
    <property type="entry name" value="Actin, Chain A, domain 4"/>
    <property type="match status" value="1"/>
</dbReference>
<evidence type="ECO:0000313" key="10">
    <source>
        <dbReference type="Proteomes" id="UP000271241"/>
    </source>
</evidence>
<proteinExistence type="inferred from homology"/>
<dbReference type="SMART" id="SM00268">
    <property type="entry name" value="ACTIN"/>
    <property type="match status" value="1"/>
</dbReference>
<evidence type="ECO:0000313" key="9">
    <source>
        <dbReference type="EMBL" id="RKP07768.1"/>
    </source>
</evidence>
<dbReference type="EMBL" id="KZ992675">
    <property type="protein sequence ID" value="RKP07768.1"/>
    <property type="molecule type" value="Genomic_DNA"/>
</dbReference>
<dbReference type="Proteomes" id="UP000271241">
    <property type="component" value="Unassembled WGS sequence"/>
</dbReference>
<evidence type="ECO:0000256" key="5">
    <source>
        <dbReference type="ARBA" id="ARBA00025222"/>
    </source>
</evidence>
<evidence type="ECO:0000256" key="1">
    <source>
        <dbReference type="ARBA" id="ARBA00004496"/>
    </source>
</evidence>
<dbReference type="GO" id="GO:0005737">
    <property type="term" value="C:cytoplasm"/>
    <property type="evidence" value="ECO:0007669"/>
    <property type="project" value="UniProtKB-SubCell"/>
</dbReference>
<comment type="subunit">
    <text evidence="6">Component of the SWR1 chromatin remodeling complex.</text>
</comment>
<dbReference type="STRING" id="78915.A0A4P9XP69"/>
<accession>A0A4P9XP69</accession>
<dbReference type="InterPro" id="IPR004000">
    <property type="entry name" value="Actin"/>
</dbReference>
<comment type="subcellular location">
    <subcellularLocation>
        <location evidence="1">Cytoplasm</location>
    </subcellularLocation>
</comment>
<sequence>MARPDCVIALDNGAGTIKAGVIGRDAAPRLVPNCVTKTKGGRGLLGILTDWDVERLVWERVFSPEGLGCEPGHSWLMLTEPCLNLPNVQDAYDQVVFEEFGFDGYSRLTAPHWTVANDLGPLFGEPAGTARDCVLVLDTGYSFTHAVPFLRGRALLGAIRRLGVGGKLLTNHLKEMISFRQWNMMDETYLVNQVKEACCYVAQDVYADLEICRGAPRANTVIQAYVLPDFSKRMQGYVRTIRQVLWMNNERFTVPEVLFYPSDLGMPQAGVAELILQAVQATPEALHPLLYANIVLTGGNARLPGFRSRLLAELRRLVPAEYPVRIGLPDDPVAFAWHGAGCLAAGAHPSQLALDALVTTRADYQEYGTHACRRVFGALSA</sequence>
<evidence type="ECO:0000256" key="3">
    <source>
        <dbReference type="ARBA" id="ARBA00018633"/>
    </source>
</evidence>
<dbReference type="FunFam" id="3.90.640.10:FF:000014">
    <property type="entry name" value="Putative actin-related protein 6"/>
    <property type="match status" value="1"/>
</dbReference>
<dbReference type="SUPFAM" id="SSF53067">
    <property type="entry name" value="Actin-like ATPase domain"/>
    <property type="match status" value="2"/>
</dbReference>
<dbReference type="InterPro" id="IPR043129">
    <property type="entry name" value="ATPase_NBD"/>
</dbReference>